<evidence type="ECO:0000313" key="10">
    <source>
        <dbReference type="Proteomes" id="UP000326354"/>
    </source>
</evidence>
<dbReference type="InterPro" id="IPR050245">
    <property type="entry name" value="PrsA_foldase"/>
</dbReference>
<evidence type="ECO:0000256" key="5">
    <source>
        <dbReference type="ARBA" id="ARBA00023235"/>
    </source>
</evidence>
<evidence type="ECO:0000259" key="8">
    <source>
        <dbReference type="PROSITE" id="PS50198"/>
    </source>
</evidence>
<dbReference type="AlphaFoldDB" id="A0A5S9IUG7"/>
<accession>A0A5S9IUG7</accession>
<evidence type="ECO:0000256" key="1">
    <source>
        <dbReference type="ARBA" id="ARBA00000971"/>
    </source>
</evidence>
<dbReference type="Gene3D" id="3.10.50.40">
    <property type="match status" value="1"/>
</dbReference>
<dbReference type="InterPro" id="IPR046357">
    <property type="entry name" value="PPIase_dom_sf"/>
</dbReference>
<organism evidence="9 10">
    <name type="scientific">Uabimicrobium amorphum</name>
    <dbReference type="NCBI Taxonomy" id="2596890"/>
    <lineage>
        <taxon>Bacteria</taxon>
        <taxon>Pseudomonadati</taxon>
        <taxon>Planctomycetota</taxon>
        <taxon>Candidatus Uabimicrobiia</taxon>
        <taxon>Candidatus Uabimicrobiales</taxon>
        <taxon>Candidatus Uabimicrobiaceae</taxon>
        <taxon>Candidatus Uabimicrobium</taxon>
    </lineage>
</organism>
<dbReference type="SUPFAM" id="SSF109998">
    <property type="entry name" value="Triger factor/SurA peptide-binding domain-like"/>
    <property type="match status" value="1"/>
</dbReference>
<dbReference type="InterPro" id="IPR027304">
    <property type="entry name" value="Trigger_fact/SurA_dom_sf"/>
</dbReference>
<dbReference type="Proteomes" id="UP000326354">
    <property type="component" value="Chromosome"/>
</dbReference>
<dbReference type="OrthoDB" id="14196at2"/>
<dbReference type="KEGG" id="uam:UABAM_06570"/>
<feature type="chain" id="PRO_5024818026" description="peptidylprolyl isomerase" evidence="7">
    <location>
        <begin position="24"/>
        <end position="285"/>
    </location>
</feature>
<feature type="domain" description="PpiC" evidence="8">
    <location>
        <begin position="146"/>
        <end position="236"/>
    </location>
</feature>
<dbReference type="PANTHER" id="PTHR47245:SF1">
    <property type="entry name" value="FOLDASE PROTEIN PRSA"/>
    <property type="match status" value="1"/>
</dbReference>
<keyword evidence="5 6" id="KW-0413">Isomerase</keyword>
<dbReference type="PROSITE" id="PS50198">
    <property type="entry name" value="PPIC_PPIASE_2"/>
    <property type="match status" value="1"/>
</dbReference>
<evidence type="ECO:0000313" key="9">
    <source>
        <dbReference type="EMBL" id="BBM88154.1"/>
    </source>
</evidence>
<keyword evidence="10" id="KW-1185">Reference proteome</keyword>
<gene>
    <name evidence="9" type="ORF">UABAM_06570</name>
</gene>
<dbReference type="EC" id="5.2.1.8" evidence="2"/>
<reference evidence="9 10" key="1">
    <citation type="submission" date="2019-08" db="EMBL/GenBank/DDBJ databases">
        <title>Complete genome sequence of Candidatus Uab amorphum.</title>
        <authorList>
            <person name="Shiratori T."/>
            <person name="Suzuki S."/>
            <person name="Kakizawa Y."/>
            <person name="Ishida K."/>
        </authorList>
    </citation>
    <scope>NUCLEOTIDE SEQUENCE [LARGE SCALE GENOMIC DNA]</scope>
    <source>
        <strain evidence="9 10">SRT547</strain>
    </source>
</reference>
<sequence length="285" mass="33275">MNTFVRSLVVLLSLATLTTSAMAQNNKKNVIVKFHDYQITKEDVFDLFVRQYPLEANEVIRQLVVRYIIRKEVEKEKVKISRNDVIQNVLKEINETKKKLKELGKSWTAYLKSQGGTERDLKRNLFIKWRYSLSVQQLIRLFELRRKHIEARHIMVETKEEAQDIISKLNKGADFAALAKQKSKAMTTKDEGGKLPIAFSGELPPDLEKKIWNMKPKQISNPILSQNAYHVVEVLSVHNGFPNASWSSIKNEIQKSLKKRQPSPRDFKRWLNHMKKEYKATEKLE</sequence>
<name>A0A5S9IUG7_UABAM</name>
<dbReference type="InterPro" id="IPR000297">
    <property type="entry name" value="PPIase_PpiC"/>
</dbReference>
<keyword evidence="4 6" id="KW-0697">Rotamase</keyword>
<protein>
    <recommendedName>
        <fullName evidence="2">peptidylprolyl isomerase</fullName>
        <ecNumber evidence="2">5.2.1.8</ecNumber>
    </recommendedName>
</protein>
<evidence type="ECO:0000256" key="6">
    <source>
        <dbReference type="PROSITE-ProRule" id="PRU00278"/>
    </source>
</evidence>
<evidence type="ECO:0000256" key="2">
    <source>
        <dbReference type="ARBA" id="ARBA00013194"/>
    </source>
</evidence>
<dbReference type="Pfam" id="PF00639">
    <property type="entry name" value="Rotamase"/>
    <property type="match status" value="1"/>
</dbReference>
<dbReference type="SUPFAM" id="SSF54534">
    <property type="entry name" value="FKBP-like"/>
    <property type="match status" value="1"/>
</dbReference>
<dbReference type="EMBL" id="AP019860">
    <property type="protein sequence ID" value="BBM88154.1"/>
    <property type="molecule type" value="Genomic_DNA"/>
</dbReference>
<dbReference type="GO" id="GO:0003755">
    <property type="term" value="F:peptidyl-prolyl cis-trans isomerase activity"/>
    <property type="evidence" value="ECO:0007669"/>
    <property type="project" value="UniProtKB-KW"/>
</dbReference>
<dbReference type="PANTHER" id="PTHR47245">
    <property type="entry name" value="PEPTIDYLPROLYL ISOMERASE"/>
    <property type="match status" value="1"/>
</dbReference>
<evidence type="ECO:0000256" key="4">
    <source>
        <dbReference type="ARBA" id="ARBA00023110"/>
    </source>
</evidence>
<comment type="catalytic activity">
    <reaction evidence="1">
        <text>[protein]-peptidylproline (omega=180) = [protein]-peptidylproline (omega=0)</text>
        <dbReference type="Rhea" id="RHEA:16237"/>
        <dbReference type="Rhea" id="RHEA-COMP:10747"/>
        <dbReference type="Rhea" id="RHEA-COMP:10748"/>
        <dbReference type="ChEBI" id="CHEBI:83833"/>
        <dbReference type="ChEBI" id="CHEBI:83834"/>
        <dbReference type="EC" id="5.2.1.8"/>
    </reaction>
</comment>
<proteinExistence type="predicted"/>
<feature type="signal peptide" evidence="7">
    <location>
        <begin position="1"/>
        <end position="23"/>
    </location>
</feature>
<evidence type="ECO:0000256" key="7">
    <source>
        <dbReference type="SAM" id="SignalP"/>
    </source>
</evidence>
<dbReference type="RefSeq" id="WP_151972380.1">
    <property type="nucleotide sequence ID" value="NZ_AP019860.1"/>
</dbReference>
<keyword evidence="3 7" id="KW-0732">Signal</keyword>
<evidence type="ECO:0000256" key="3">
    <source>
        <dbReference type="ARBA" id="ARBA00022729"/>
    </source>
</evidence>